<dbReference type="Pfam" id="PF12730">
    <property type="entry name" value="ABC2_membrane_4"/>
    <property type="match status" value="2"/>
</dbReference>
<dbReference type="AlphaFoldDB" id="A0A2I1MNC1"/>
<feature type="transmembrane region" description="Helical" evidence="1">
    <location>
        <begin position="169"/>
        <end position="189"/>
    </location>
</feature>
<feature type="transmembrane region" description="Helical" evidence="1">
    <location>
        <begin position="58"/>
        <end position="80"/>
    </location>
</feature>
<keyword evidence="1" id="KW-0812">Transmembrane</keyword>
<feature type="transmembrane region" description="Helical" evidence="1">
    <location>
        <begin position="12"/>
        <end position="38"/>
    </location>
</feature>
<proteinExistence type="predicted"/>
<dbReference type="GeneID" id="92904237"/>
<feature type="transmembrane region" description="Helical" evidence="1">
    <location>
        <begin position="140"/>
        <end position="162"/>
    </location>
</feature>
<feature type="transmembrane region" description="Helical" evidence="1">
    <location>
        <begin position="300"/>
        <end position="323"/>
    </location>
</feature>
<feature type="transmembrane region" description="Helical" evidence="1">
    <location>
        <begin position="268"/>
        <end position="288"/>
    </location>
</feature>
<keyword evidence="1" id="KW-1133">Transmembrane helix</keyword>
<gene>
    <name evidence="2" type="ORF">CYJ28_06655</name>
</gene>
<accession>A0A2I1MNC1</accession>
<reference evidence="2 3" key="1">
    <citation type="submission" date="2017-12" db="EMBL/GenBank/DDBJ databases">
        <title>Phylogenetic diversity of female urinary microbiome.</title>
        <authorList>
            <person name="Thomas-White K."/>
            <person name="Wolfe A.J."/>
        </authorList>
    </citation>
    <scope>NUCLEOTIDE SEQUENCE [LARGE SCALE GENOMIC DNA]</scope>
    <source>
        <strain evidence="2 3">UMB0139</strain>
    </source>
</reference>
<organism evidence="2 3">
    <name type="scientific">Aerococcus sanguinicola</name>
    <dbReference type="NCBI Taxonomy" id="119206"/>
    <lineage>
        <taxon>Bacteria</taxon>
        <taxon>Bacillati</taxon>
        <taxon>Bacillota</taxon>
        <taxon>Bacilli</taxon>
        <taxon>Lactobacillales</taxon>
        <taxon>Aerococcaceae</taxon>
        <taxon>Aerococcus</taxon>
    </lineage>
</organism>
<name>A0A2I1MNC1_9LACT</name>
<evidence type="ECO:0000313" key="3">
    <source>
        <dbReference type="Proteomes" id="UP000234239"/>
    </source>
</evidence>
<evidence type="ECO:0000313" key="2">
    <source>
        <dbReference type="EMBL" id="PKZ21581.1"/>
    </source>
</evidence>
<feature type="transmembrane region" description="Helical" evidence="1">
    <location>
        <begin position="101"/>
        <end position="128"/>
    </location>
</feature>
<evidence type="ECO:0000256" key="1">
    <source>
        <dbReference type="SAM" id="Phobius"/>
    </source>
</evidence>
<comment type="caution">
    <text evidence="2">The sequence shown here is derived from an EMBL/GenBank/DDBJ whole genome shotgun (WGS) entry which is preliminary data.</text>
</comment>
<protein>
    <submittedName>
        <fullName evidence="2">Uncharacterized protein</fullName>
    </submittedName>
</protein>
<feature type="transmembrane region" description="Helical" evidence="1">
    <location>
        <begin position="217"/>
        <end position="235"/>
    </location>
</feature>
<keyword evidence="1" id="KW-0472">Membrane</keyword>
<dbReference type="OrthoDB" id="9781996at2"/>
<feature type="transmembrane region" description="Helical" evidence="1">
    <location>
        <begin position="396"/>
        <end position="416"/>
    </location>
</feature>
<sequence length="500" mass="54865">MFKALSIEKKKLKGTGIVPGILLTGLVGAVLVGLTYFLRRDQLLNLPGDPVQVLLAQLYGILTLLNMLALILSVALSYDLERRGQAIKHLYFLPYSLSKMYLAKLIILASLYGLSLLLEFASLAGLMAGYLGFTADRLSLLVSAFGLALLSSLPVLTGMVLVASRCQNLWTSLGIGLAGLLTGLALANFPNQALLLHPFVLMFQPSATMTFTLSGDLGWLAGLSALFYLSLGLYLPRIAAMNRKELVSMLTALKVECLKLRRSHILPLILIAPLLIVLTGIHSISAYFTPEYKEAWGAMFIQSCLLYAYYLLPFTMIVLAVMVTRLETKDRGMVKLLSLPVKLYQVNLAKFLVLVAFLGLEILFFLLVFLLAGFLATHWAGIDQAVPLSYLVSKCLGIFLTMLPCLACIWQVHVLISQPFLSIALNLFLVIPSILLANTSLWALYPYCYSGYYVSCAMADFQEGIEASRFNGIAALVFGACFLGLALLLSSRYFAHRQGR</sequence>
<dbReference type="EMBL" id="PKGY01000003">
    <property type="protein sequence ID" value="PKZ21581.1"/>
    <property type="molecule type" value="Genomic_DNA"/>
</dbReference>
<feature type="transmembrane region" description="Helical" evidence="1">
    <location>
        <begin position="473"/>
        <end position="495"/>
    </location>
</feature>
<feature type="transmembrane region" description="Helical" evidence="1">
    <location>
        <begin position="351"/>
        <end position="376"/>
    </location>
</feature>
<dbReference type="RefSeq" id="WP_083272380.1">
    <property type="nucleotide sequence ID" value="NZ_CAJHKM010000004.1"/>
</dbReference>
<dbReference type="Proteomes" id="UP000234239">
    <property type="component" value="Unassembled WGS sequence"/>
</dbReference>
<feature type="transmembrane region" description="Helical" evidence="1">
    <location>
        <begin position="423"/>
        <end position="445"/>
    </location>
</feature>